<dbReference type="GO" id="GO:0004077">
    <property type="term" value="F:biotin--[biotin carboxyl-carrier protein] ligase activity"/>
    <property type="evidence" value="ECO:0007669"/>
    <property type="project" value="UniProtKB-EC"/>
</dbReference>
<dbReference type="InterPro" id="IPR004408">
    <property type="entry name" value="Biotin_CoA_COase_ligase"/>
</dbReference>
<dbReference type="Proteomes" id="UP000674234">
    <property type="component" value="Unassembled WGS sequence"/>
</dbReference>
<dbReference type="InterPro" id="IPR004143">
    <property type="entry name" value="BPL_LPL_catalytic"/>
</dbReference>
<evidence type="ECO:0000256" key="3">
    <source>
        <dbReference type="ARBA" id="ARBA00022840"/>
    </source>
</evidence>
<evidence type="ECO:0000256" key="5">
    <source>
        <dbReference type="ARBA" id="ARBA00024227"/>
    </source>
</evidence>
<comment type="caution">
    <text evidence="7">The sequence shown here is derived from an EMBL/GenBank/DDBJ whole genome shotgun (WGS) entry which is preliminary data.</text>
</comment>
<keyword evidence="4" id="KW-0092">Biotin</keyword>
<dbReference type="GO" id="GO:0005737">
    <property type="term" value="C:cytoplasm"/>
    <property type="evidence" value="ECO:0007669"/>
    <property type="project" value="TreeGrafter"/>
</dbReference>
<dbReference type="NCBIfam" id="TIGR00121">
    <property type="entry name" value="birA_ligase"/>
    <property type="match status" value="1"/>
</dbReference>
<proteinExistence type="predicted"/>
<keyword evidence="2" id="KW-0547">Nucleotide-binding</keyword>
<dbReference type="GO" id="GO:0005524">
    <property type="term" value="F:ATP binding"/>
    <property type="evidence" value="ECO:0007669"/>
    <property type="project" value="UniProtKB-KW"/>
</dbReference>
<evidence type="ECO:0000313" key="7">
    <source>
        <dbReference type="EMBL" id="MBP2704711.1"/>
    </source>
</evidence>
<dbReference type="SUPFAM" id="SSF55681">
    <property type="entry name" value="Class II aaRS and biotin synthetases"/>
    <property type="match status" value="1"/>
</dbReference>
<reference evidence="7" key="1">
    <citation type="submission" date="2021-02" db="EMBL/GenBank/DDBJ databases">
        <title>Draft genome sequence of Microbispora sp. RL4-1S isolated from rice leaves in Thailand.</title>
        <authorList>
            <person name="Muangham S."/>
            <person name="Duangmal K."/>
        </authorList>
    </citation>
    <scope>NUCLEOTIDE SEQUENCE</scope>
    <source>
        <strain evidence="7">RL4-1S</strain>
    </source>
</reference>
<gene>
    <name evidence="7" type="ORF">JOL79_12890</name>
</gene>
<protein>
    <recommendedName>
        <fullName evidence="5">biotin--[biotin carboxyl-carrier protein] ligase</fullName>
        <ecNumber evidence="5">6.3.4.15</ecNumber>
    </recommendedName>
</protein>
<dbReference type="CDD" id="cd16442">
    <property type="entry name" value="BPL"/>
    <property type="match status" value="1"/>
</dbReference>
<dbReference type="PANTHER" id="PTHR12835">
    <property type="entry name" value="BIOTIN PROTEIN LIGASE"/>
    <property type="match status" value="1"/>
</dbReference>
<keyword evidence="1 7" id="KW-0436">Ligase</keyword>
<evidence type="ECO:0000313" key="8">
    <source>
        <dbReference type="Proteomes" id="UP000674234"/>
    </source>
</evidence>
<accession>A0A941AI28</accession>
<evidence type="ECO:0000256" key="4">
    <source>
        <dbReference type="ARBA" id="ARBA00023267"/>
    </source>
</evidence>
<sequence length="279" mass="29424">MSDSPYADLDRPPLSEAALTRALVRPGALWSSISVVARAGSTNADLAQAAREGARQGAVLVAETQYAGRGRLAREWTAPPRSGLTFSMLFVPETPPARQGWLMLLVGLAAVTALRRVAEIDIRLKWPNDLIVGERKLAGILAERADSAVIVGMGLNVSLRADERPVEQATSLALEDAACTDRDPLLRAILREVESHYRDWEAAGGDAEASGLRAAYLVNCATIGQEVKVELPGDRTLTGLATGVDADGRLLVKTGGEVQALGVGDVVHVRRPGPAAGAP</sequence>
<dbReference type="EC" id="6.3.4.15" evidence="5"/>
<dbReference type="PANTHER" id="PTHR12835:SF5">
    <property type="entry name" value="BIOTIN--PROTEIN LIGASE"/>
    <property type="match status" value="1"/>
</dbReference>
<dbReference type="AlphaFoldDB" id="A0A941AI28"/>
<dbReference type="InterPro" id="IPR008988">
    <property type="entry name" value="Transcriptional_repressor_C"/>
</dbReference>
<dbReference type="EMBL" id="JAFCNB010000006">
    <property type="protein sequence ID" value="MBP2704711.1"/>
    <property type="molecule type" value="Genomic_DNA"/>
</dbReference>
<dbReference type="PROSITE" id="PS51733">
    <property type="entry name" value="BPL_LPL_CATALYTIC"/>
    <property type="match status" value="1"/>
</dbReference>
<feature type="domain" description="BPL/LPL catalytic" evidence="6">
    <location>
        <begin position="15"/>
        <end position="201"/>
    </location>
</feature>
<dbReference type="Gene3D" id="2.30.30.100">
    <property type="match status" value="1"/>
</dbReference>
<evidence type="ECO:0000259" key="6">
    <source>
        <dbReference type="PROSITE" id="PS51733"/>
    </source>
</evidence>
<organism evidence="7 8">
    <name type="scientific">Microbispora oryzae</name>
    <dbReference type="NCBI Taxonomy" id="2806554"/>
    <lineage>
        <taxon>Bacteria</taxon>
        <taxon>Bacillati</taxon>
        <taxon>Actinomycetota</taxon>
        <taxon>Actinomycetes</taxon>
        <taxon>Streptosporangiales</taxon>
        <taxon>Streptosporangiaceae</taxon>
        <taxon>Microbispora</taxon>
    </lineage>
</organism>
<dbReference type="SUPFAM" id="SSF50037">
    <property type="entry name" value="C-terminal domain of transcriptional repressors"/>
    <property type="match status" value="1"/>
</dbReference>
<dbReference type="Pfam" id="PF02237">
    <property type="entry name" value="BPL_C"/>
    <property type="match status" value="1"/>
</dbReference>
<keyword evidence="8" id="KW-1185">Reference proteome</keyword>
<dbReference type="RefSeq" id="WP_210156025.1">
    <property type="nucleotide sequence ID" value="NZ_JAFCNB010000006.1"/>
</dbReference>
<evidence type="ECO:0000256" key="2">
    <source>
        <dbReference type="ARBA" id="ARBA00022741"/>
    </source>
</evidence>
<dbReference type="Gene3D" id="3.30.930.10">
    <property type="entry name" value="Bira Bifunctional Protein, Domain 2"/>
    <property type="match status" value="1"/>
</dbReference>
<name>A0A941AI28_9ACTN</name>
<evidence type="ECO:0000256" key="1">
    <source>
        <dbReference type="ARBA" id="ARBA00022598"/>
    </source>
</evidence>
<dbReference type="InterPro" id="IPR045864">
    <property type="entry name" value="aa-tRNA-synth_II/BPL/LPL"/>
</dbReference>
<keyword evidence="3" id="KW-0067">ATP-binding</keyword>
<dbReference type="InterPro" id="IPR003142">
    <property type="entry name" value="BPL_C"/>
</dbReference>
<dbReference type="Pfam" id="PF03099">
    <property type="entry name" value="BPL_LplA_LipB"/>
    <property type="match status" value="1"/>
</dbReference>